<dbReference type="SUPFAM" id="SSF56281">
    <property type="entry name" value="Metallo-hydrolase/oxidoreductase"/>
    <property type="match status" value="1"/>
</dbReference>
<dbReference type="InterPro" id="IPR050114">
    <property type="entry name" value="UPF0173_UPF0282_UlaG_hydrolase"/>
</dbReference>
<name>A0A849AV96_9MICO</name>
<dbReference type="RefSeq" id="WP_171157027.1">
    <property type="nucleotide sequence ID" value="NZ_JABENB010000002.1"/>
</dbReference>
<protein>
    <submittedName>
        <fullName evidence="2">MBL fold metallo-hydrolase</fullName>
    </submittedName>
</protein>
<organism evidence="2 3">
    <name type="scientific">Flexivirga aerilata</name>
    <dbReference type="NCBI Taxonomy" id="1656889"/>
    <lineage>
        <taxon>Bacteria</taxon>
        <taxon>Bacillati</taxon>
        <taxon>Actinomycetota</taxon>
        <taxon>Actinomycetes</taxon>
        <taxon>Micrococcales</taxon>
        <taxon>Dermacoccaceae</taxon>
        <taxon>Flexivirga</taxon>
    </lineage>
</organism>
<keyword evidence="3" id="KW-1185">Reference proteome</keyword>
<comment type="caution">
    <text evidence="2">The sequence shown here is derived from an EMBL/GenBank/DDBJ whole genome shotgun (WGS) entry which is preliminary data.</text>
</comment>
<evidence type="ECO:0000259" key="1">
    <source>
        <dbReference type="SMART" id="SM00849"/>
    </source>
</evidence>
<dbReference type="PANTHER" id="PTHR43546:SF3">
    <property type="entry name" value="UPF0173 METAL-DEPENDENT HYDROLASE MJ1163"/>
    <property type="match status" value="1"/>
</dbReference>
<dbReference type="Proteomes" id="UP000557772">
    <property type="component" value="Unassembled WGS sequence"/>
</dbReference>
<dbReference type="InterPro" id="IPR036866">
    <property type="entry name" value="RibonucZ/Hydroxyglut_hydro"/>
</dbReference>
<dbReference type="PANTHER" id="PTHR43546">
    <property type="entry name" value="UPF0173 METAL-DEPENDENT HYDROLASE MJ1163-RELATED"/>
    <property type="match status" value="1"/>
</dbReference>
<dbReference type="AlphaFoldDB" id="A0A849AV96"/>
<gene>
    <name evidence="2" type="ORF">HJ588_15150</name>
</gene>
<dbReference type="InterPro" id="IPR001279">
    <property type="entry name" value="Metallo-B-lactamas"/>
</dbReference>
<evidence type="ECO:0000313" key="2">
    <source>
        <dbReference type="EMBL" id="NNG40602.1"/>
    </source>
</evidence>
<sequence length="217" mass="23107">MNITHLGHACLLIESAGSRVLVDPGAFSSYDDVTDLDAVLVTHQHFDHLDPDKLPGLLQRNPGADLRADPETVKLLADKEIEAKPNVAGETFAIGQLEVTPVGAQHAVIYEELPRIANVGLYFSSPGEPSVYHPGDALDGAPAGDVDLLAVPVSAPWCAVKETIDFVRRIAPQAVIPIHDGLLTDTGRSVYLGQIEQFGREGGVQVHDLRGAGTTNL</sequence>
<evidence type="ECO:0000313" key="3">
    <source>
        <dbReference type="Proteomes" id="UP000557772"/>
    </source>
</evidence>
<keyword evidence="2" id="KW-0378">Hydrolase</keyword>
<dbReference type="SMART" id="SM00849">
    <property type="entry name" value="Lactamase_B"/>
    <property type="match status" value="1"/>
</dbReference>
<dbReference type="EMBL" id="JABENB010000002">
    <property type="protein sequence ID" value="NNG40602.1"/>
    <property type="molecule type" value="Genomic_DNA"/>
</dbReference>
<dbReference type="Gene3D" id="3.60.15.10">
    <property type="entry name" value="Ribonuclease Z/Hydroxyacylglutathione hydrolase-like"/>
    <property type="match status" value="1"/>
</dbReference>
<feature type="domain" description="Metallo-beta-lactamase" evidence="1">
    <location>
        <begin position="7"/>
        <end position="179"/>
    </location>
</feature>
<dbReference type="Pfam" id="PF13483">
    <property type="entry name" value="Lactamase_B_3"/>
    <property type="match status" value="1"/>
</dbReference>
<accession>A0A849AV96</accession>
<proteinExistence type="predicted"/>
<reference evidence="2 3" key="1">
    <citation type="submission" date="2020-05" db="EMBL/GenBank/DDBJ databases">
        <title>Flexivirga sp. ID2601S isolated from air conditioner.</title>
        <authorList>
            <person name="Kim D.H."/>
        </authorList>
    </citation>
    <scope>NUCLEOTIDE SEQUENCE [LARGE SCALE GENOMIC DNA]</scope>
    <source>
        <strain evidence="2 3">ID2601S</strain>
    </source>
</reference>
<dbReference type="GO" id="GO:0016787">
    <property type="term" value="F:hydrolase activity"/>
    <property type="evidence" value="ECO:0007669"/>
    <property type="project" value="UniProtKB-KW"/>
</dbReference>